<keyword evidence="8" id="KW-0862">Zinc</keyword>
<feature type="region of interest" description="Disordered" evidence="9">
    <location>
        <begin position="293"/>
        <end position="317"/>
    </location>
</feature>
<feature type="region of interest" description="Disordered" evidence="9">
    <location>
        <begin position="435"/>
        <end position="460"/>
    </location>
</feature>
<accession>A0A0H2S1V3</accession>
<gene>
    <name evidence="11" type="ORF">SCHPADRAFT_936686</name>
</gene>
<keyword evidence="4" id="KW-0540">Nuclease</keyword>
<evidence type="ECO:0000313" key="12">
    <source>
        <dbReference type="Proteomes" id="UP000053477"/>
    </source>
</evidence>
<evidence type="ECO:0000256" key="6">
    <source>
        <dbReference type="ARBA" id="ARBA00022759"/>
    </source>
</evidence>
<dbReference type="GO" id="GO:0042781">
    <property type="term" value="F:3'-tRNA processing endoribonuclease activity"/>
    <property type="evidence" value="ECO:0007669"/>
    <property type="project" value="TreeGrafter"/>
</dbReference>
<evidence type="ECO:0000256" key="2">
    <source>
        <dbReference type="ARBA" id="ARBA00011738"/>
    </source>
</evidence>
<dbReference type="InterPro" id="IPR001279">
    <property type="entry name" value="Metallo-B-lactamas"/>
</dbReference>
<keyword evidence="6" id="KW-0255">Endonuclease</keyword>
<evidence type="ECO:0000256" key="4">
    <source>
        <dbReference type="ARBA" id="ARBA00022722"/>
    </source>
</evidence>
<evidence type="ECO:0000256" key="5">
    <source>
        <dbReference type="ARBA" id="ARBA00022723"/>
    </source>
</evidence>
<comment type="cofactor">
    <cofactor evidence="1">
        <name>Zn(2+)</name>
        <dbReference type="ChEBI" id="CHEBI:29105"/>
    </cofactor>
</comment>
<dbReference type="CDD" id="cd07717">
    <property type="entry name" value="RNaseZ_ZiPD-like_MBL-fold"/>
    <property type="match status" value="1"/>
</dbReference>
<dbReference type="InterPro" id="IPR013471">
    <property type="entry name" value="RNase_Z/BN"/>
</dbReference>
<evidence type="ECO:0000256" key="7">
    <source>
        <dbReference type="ARBA" id="ARBA00022801"/>
    </source>
</evidence>
<keyword evidence="5" id="KW-0479">Metal-binding</keyword>
<name>A0A0H2S1V3_9AGAM</name>
<dbReference type="Pfam" id="PF00753">
    <property type="entry name" value="Lactamase_B"/>
    <property type="match status" value="1"/>
</dbReference>
<dbReference type="SUPFAM" id="SSF56281">
    <property type="entry name" value="Metallo-hydrolase/oxidoreductase"/>
    <property type="match status" value="1"/>
</dbReference>
<protein>
    <recommendedName>
        <fullName evidence="10">Metallo-beta-lactamase domain-containing protein</fullName>
    </recommendedName>
</protein>
<keyword evidence="12" id="KW-1185">Reference proteome</keyword>
<dbReference type="GO" id="GO:0046872">
    <property type="term" value="F:metal ion binding"/>
    <property type="evidence" value="ECO:0007669"/>
    <property type="project" value="UniProtKB-KW"/>
</dbReference>
<reference evidence="11 12" key="1">
    <citation type="submission" date="2015-04" db="EMBL/GenBank/DDBJ databases">
        <title>Complete genome sequence of Schizopora paradoxa KUC8140, a cosmopolitan wood degrader in East Asia.</title>
        <authorList>
            <consortium name="DOE Joint Genome Institute"/>
            <person name="Min B."/>
            <person name="Park H."/>
            <person name="Jang Y."/>
            <person name="Kim J.-J."/>
            <person name="Kim K.H."/>
            <person name="Pangilinan J."/>
            <person name="Lipzen A."/>
            <person name="Riley R."/>
            <person name="Grigoriev I.V."/>
            <person name="Spatafora J.W."/>
            <person name="Choi I.-G."/>
        </authorList>
    </citation>
    <scope>NUCLEOTIDE SEQUENCE [LARGE SCALE GENOMIC DNA]</scope>
    <source>
        <strain evidence="11 12">KUC8140</strain>
    </source>
</reference>
<dbReference type="PANTHER" id="PTHR46018:SF2">
    <property type="entry name" value="ZINC PHOSPHODIESTERASE ELAC PROTEIN 1"/>
    <property type="match status" value="1"/>
</dbReference>
<evidence type="ECO:0000256" key="9">
    <source>
        <dbReference type="SAM" id="MobiDB-lite"/>
    </source>
</evidence>
<evidence type="ECO:0000313" key="11">
    <source>
        <dbReference type="EMBL" id="KLO17847.1"/>
    </source>
</evidence>
<feature type="compositionally biased region" description="Polar residues" evidence="9">
    <location>
        <begin position="435"/>
        <end position="451"/>
    </location>
</feature>
<comment type="subunit">
    <text evidence="2">Homodimer.</text>
</comment>
<dbReference type="Gene3D" id="3.60.15.10">
    <property type="entry name" value="Ribonuclease Z/Hydroxyacylglutathione hydrolase-like"/>
    <property type="match status" value="1"/>
</dbReference>
<dbReference type="Proteomes" id="UP000053477">
    <property type="component" value="Unassembled WGS sequence"/>
</dbReference>
<dbReference type="OrthoDB" id="527344at2759"/>
<keyword evidence="3" id="KW-0819">tRNA processing</keyword>
<evidence type="ECO:0000256" key="8">
    <source>
        <dbReference type="ARBA" id="ARBA00022833"/>
    </source>
</evidence>
<organism evidence="11 12">
    <name type="scientific">Schizopora paradoxa</name>
    <dbReference type="NCBI Taxonomy" id="27342"/>
    <lineage>
        <taxon>Eukaryota</taxon>
        <taxon>Fungi</taxon>
        <taxon>Dikarya</taxon>
        <taxon>Basidiomycota</taxon>
        <taxon>Agaricomycotina</taxon>
        <taxon>Agaricomycetes</taxon>
        <taxon>Hymenochaetales</taxon>
        <taxon>Schizoporaceae</taxon>
        <taxon>Schizopora</taxon>
    </lineage>
</organism>
<sequence length="460" mass="51048">MEATAAPVLRRLVKNMSLTFLGTSSGGGPTISRNCTSTALTFRGFRFNESWLFDCAEGTQRQIQKLMSVYRVEPHKIRVQRKDISKIFVTHMHVDHVMGIVPLMNNLTPGYHTSTDKVRLQLYGPAGLRSFVRNNLRSCQVRLSAKYTVDELLTEHDPITSCEEGDLHPNEAPGRNILPDSKGLWNDFVSTSMPISVSAGPLIHRIPCIGYAITEVVSKPDDSVEWHPEPFRRKVVICGDCSDASGVSEIAKFPSVLVHEATKFSSRSDFFNIGEQRSGTEMLHKLESIVARRQPHRNGADDSSPAEEALTSNANEDNAANLTSNYQLYAKAHESAVASGHSTPSMAGAFAQSIGAHELFLNHISTQVRSYKSDNISEIKQQAREKFDGKVVVARDMLTVNVKYVLPTQRMPINEPIADPIGHMMQVEIDGLQSHTLPSQDSNASKQTRPNQDCFHEDQH</sequence>
<dbReference type="PANTHER" id="PTHR46018">
    <property type="entry name" value="ZINC PHOSPHODIESTERASE ELAC PROTEIN 1"/>
    <property type="match status" value="1"/>
</dbReference>
<dbReference type="InParanoid" id="A0A0H2S1V3"/>
<dbReference type="STRING" id="27342.A0A0H2S1V3"/>
<evidence type="ECO:0000256" key="1">
    <source>
        <dbReference type="ARBA" id="ARBA00001947"/>
    </source>
</evidence>
<dbReference type="InterPro" id="IPR036866">
    <property type="entry name" value="RibonucZ/Hydroxyglut_hydro"/>
</dbReference>
<evidence type="ECO:0000256" key="3">
    <source>
        <dbReference type="ARBA" id="ARBA00022694"/>
    </source>
</evidence>
<feature type="domain" description="Metallo-beta-lactamase" evidence="10">
    <location>
        <begin position="52"/>
        <end position="123"/>
    </location>
</feature>
<evidence type="ECO:0000259" key="10">
    <source>
        <dbReference type="Pfam" id="PF00753"/>
    </source>
</evidence>
<dbReference type="AlphaFoldDB" id="A0A0H2S1V3"/>
<keyword evidence="7" id="KW-0378">Hydrolase</keyword>
<proteinExistence type="predicted"/>
<dbReference type="GO" id="GO:0005634">
    <property type="term" value="C:nucleus"/>
    <property type="evidence" value="ECO:0007669"/>
    <property type="project" value="TreeGrafter"/>
</dbReference>
<dbReference type="EMBL" id="KQ085900">
    <property type="protein sequence ID" value="KLO17847.1"/>
    <property type="molecule type" value="Genomic_DNA"/>
</dbReference>